<dbReference type="InterPro" id="IPR001304">
    <property type="entry name" value="C-type_lectin-like"/>
</dbReference>
<proteinExistence type="predicted"/>
<gene>
    <name evidence="3" type="ORF">CVLEPA_LOCUS11711</name>
</gene>
<dbReference type="Pfam" id="PF00059">
    <property type="entry name" value="Lectin_C"/>
    <property type="match status" value="4"/>
</dbReference>
<sequence>MDETRWWIGLNDLQTEGTYRWSDGSPYDSSVSNWKPLEPNNAYLENCVEVWIEKTGLTQVNDKQWNDKSCNSAQSFVCKKDPGEVTSSCPSGYQLNSGRCYSVSSGSLQWPEAQQDCRNQGANLVSVSNANEQTIVENLVAASYDSFWIGLSDTATPGTLNWVDATSSSYFNWASGQSASQLPYQGSSCVDMEYSLSYKWTVDKCSTEKRYICERGLKADCPPGWLYLESSGKCYEFVVNPDRVHTWTTAKEICSGYGGGLLKIESLEEETFVGGVLELYSVNGHPLVYFGLSDLGHDDSLTWWDQSTISTYYWAENMPAYNPGRDDCGALYSGKSNNNWETVTCFEPRAFICELPEGQSLPSVPIITVEGKCKDKWRHFNNNKKCYLFAEEEKTQVDAESYCVGEDGHLTSILTDDEISFIIGNLRSDSWIGLKRTGSSFGWVDKEVVDMLNWASGEPNNDGDCVTMSSKSGEWGDRPCSEMVTFVCKQNEIPTDTATITPPTYEPDVEKCGGDGWISNPASDRCYKVLCSNQYV</sequence>
<dbReference type="InterPro" id="IPR016186">
    <property type="entry name" value="C-type_lectin-like/link_sf"/>
</dbReference>
<name>A0ABP0FS79_CLALP</name>
<dbReference type="SMART" id="SM00034">
    <property type="entry name" value="CLECT"/>
    <property type="match status" value="3"/>
</dbReference>
<dbReference type="SUPFAM" id="SSF56436">
    <property type="entry name" value="C-type lectin-like"/>
    <property type="match status" value="4"/>
</dbReference>
<dbReference type="PROSITE" id="PS50041">
    <property type="entry name" value="C_TYPE_LECTIN_2"/>
    <property type="match status" value="4"/>
</dbReference>
<feature type="domain" description="C-type lectin" evidence="2">
    <location>
        <begin position="96"/>
        <end position="214"/>
    </location>
</feature>
<evidence type="ECO:0000256" key="1">
    <source>
        <dbReference type="ARBA" id="ARBA00023157"/>
    </source>
</evidence>
<dbReference type="Gene3D" id="3.10.100.10">
    <property type="entry name" value="Mannose-Binding Protein A, subunit A"/>
    <property type="match status" value="4"/>
</dbReference>
<dbReference type="Proteomes" id="UP001642483">
    <property type="component" value="Unassembled WGS sequence"/>
</dbReference>
<reference evidence="3 4" key="1">
    <citation type="submission" date="2024-02" db="EMBL/GenBank/DDBJ databases">
        <authorList>
            <person name="Daric V."/>
            <person name="Darras S."/>
        </authorList>
    </citation>
    <scope>NUCLEOTIDE SEQUENCE [LARGE SCALE GENOMIC DNA]</scope>
</reference>
<dbReference type="InterPro" id="IPR016187">
    <property type="entry name" value="CTDL_fold"/>
</dbReference>
<feature type="domain" description="C-type lectin" evidence="2">
    <location>
        <begin position="1"/>
        <end position="79"/>
    </location>
</feature>
<dbReference type="EMBL" id="CAWYQH010000079">
    <property type="protein sequence ID" value="CAK8681516.1"/>
    <property type="molecule type" value="Genomic_DNA"/>
</dbReference>
<feature type="domain" description="C-type lectin" evidence="2">
    <location>
        <begin position="230"/>
        <end position="354"/>
    </location>
</feature>
<accession>A0ABP0FS79</accession>
<feature type="domain" description="C-type lectin" evidence="2">
    <location>
        <begin position="382"/>
        <end position="489"/>
    </location>
</feature>
<evidence type="ECO:0000313" key="4">
    <source>
        <dbReference type="Proteomes" id="UP001642483"/>
    </source>
</evidence>
<evidence type="ECO:0000313" key="3">
    <source>
        <dbReference type="EMBL" id="CAK8681516.1"/>
    </source>
</evidence>
<keyword evidence="1" id="KW-1015">Disulfide bond</keyword>
<dbReference type="PANTHER" id="PTHR22803">
    <property type="entry name" value="MANNOSE, PHOSPHOLIPASE, LECTIN RECEPTOR RELATED"/>
    <property type="match status" value="1"/>
</dbReference>
<keyword evidence="4" id="KW-1185">Reference proteome</keyword>
<protein>
    <recommendedName>
        <fullName evidence="2">C-type lectin domain-containing protein</fullName>
    </recommendedName>
</protein>
<dbReference type="PROSITE" id="PS00615">
    <property type="entry name" value="C_TYPE_LECTIN_1"/>
    <property type="match status" value="1"/>
</dbReference>
<dbReference type="CDD" id="cd00037">
    <property type="entry name" value="CLECT"/>
    <property type="match status" value="3"/>
</dbReference>
<evidence type="ECO:0000259" key="2">
    <source>
        <dbReference type="PROSITE" id="PS50041"/>
    </source>
</evidence>
<dbReference type="InterPro" id="IPR018378">
    <property type="entry name" value="C-type_lectin_CS"/>
</dbReference>
<dbReference type="InterPro" id="IPR050111">
    <property type="entry name" value="C-type_lectin/snaclec_domain"/>
</dbReference>
<organism evidence="3 4">
    <name type="scientific">Clavelina lepadiformis</name>
    <name type="common">Light-bulb sea squirt</name>
    <name type="synonym">Ascidia lepadiformis</name>
    <dbReference type="NCBI Taxonomy" id="159417"/>
    <lineage>
        <taxon>Eukaryota</taxon>
        <taxon>Metazoa</taxon>
        <taxon>Chordata</taxon>
        <taxon>Tunicata</taxon>
        <taxon>Ascidiacea</taxon>
        <taxon>Aplousobranchia</taxon>
        <taxon>Clavelinidae</taxon>
        <taxon>Clavelina</taxon>
    </lineage>
</organism>
<comment type="caution">
    <text evidence="3">The sequence shown here is derived from an EMBL/GenBank/DDBJ whole genome shotgun (WGS) entry which is preliminary data.</text>
</comment>